<evidence type="ECO:0008006" key="4">
    <source>
        <dbReference type="Google" id="ProtNLM"/>
    </source>
</evidence>
<gene>
    <name evidence="2" type="ORF">VP01_160g13</name>
</gene>
<protein>
    <recommendedName>
        <fullName evidence="4">Transposase domain-containing protein</fullName>
    </recommendedName>
</protein>
<dbReference type="VEuPathDB" id="FungiDB:VP01_160g13"/>
<evidence type="ECO:0000256" key="1">
    <source>
        <dbReference type="SAM" id="MobiDB-lite"/>
    </source>
</evidence>
<proteinExistence type="predicted"/>
<evidence type="ECO:0000313" key="2">
    <source>
        <dbReference type="EMBL" id="KNZ60105.1"/>
    </source>
</evidence>
<accession>A0A0L6VJ08</accession>
<evidence type="ECO:0000313" key="3">
    <source>
        <dbReference type="Proteomes" id="UP000037035"/>
    </source>
</evidence>
<dbReference type="AlphaFoldDB" id="A0A0L6VJ08"/>
<comment type="caution">
    <text evidence="2">The sequence shown here is derived from an EMBL/GenBank/DDBJ whole genome shotgun (WGS) entry which is preliminary data.</text>
</comment>
<dbReference type="InterPro" id="IPR004242">
    <property type="entry name" value="Transposase_21"/>
</dbReference>
<dbReference type="PANTHER" id="PTHR46579">
    <property type="entry name" value="F5/8 TYPE C DOMAIN-CONTAINING PROTEIN-RELATED"/>
    <property type="match status" value="1"/>
</dbReference>
<dbReference type="PANTHER" id="PTHR46579:SF1">
    <property type="entry name" value="F5_8 TYPE C DOMAIN-CONTAINING PROTEIN"/>
    <property type="match status" value="1"/>
</dbReference>
<dbReference type="EMBL" id="LAVV01006404">
    <property type="protein sequence ID" value="KNZ60105.1"/>
    <property type="molecule type" value="Genomic_DNA"/>
</dbReference>
<keyword evidence="3" id="KW-1185">Reference proteome</keyword>
<feature type="region of interest" description="Disordered" evidence="1">
    <location>
        <begin position="313"/>
        <end position="334"/>
    </location>
</feature>
<name>A0A0L6VJ08_9BASI</name>
<dbReference type="OrthoDB" id="2504147at2759"/>
<organism evidence="2 3">
    <name type="scientific">Puccinia sorghi</name>
    <dbReference type="NCBI Taxonomy" id="27349"/>
    <lineage>
        <taxon>Eukaryota</taxon>
        <taxon>Fungi</taxon>
        <taxon>Dikarya</taxon>
        <taxon>Basidiomycota</taxon>
        <taxon>Pucciniomycotina</taxon>
        <taxon>Pucciniomycetes</taxon>
        <taxon>Pucciniales</taxon>
        <taxon>Pucciniaceae</taxon>
        <taxon>Puccinia</taxon>
    </lineage>
</organism>
<reference evidence="2 3" key="1">
    <citation type="submission" date="2015-08" db="EMBL/GenBank/DDBJ databases">
        <title>Next Generation Sequencing and Analysis of the Genome of Puccinia sorghi L Schw, the Causal Agent of Maize Common Rust.</title>
        <authorList>
            <person name="Rochi L."/>
            <person name="Burguener G."/>
            <person name="Darino M."/>
            <person name="Turjanski A."/>
            <person name="Kreff E."/>
            <person name="Dieguez M.J."/>
            <person name="Sacco F."/>
        </authorList>
    </citation>
    <scope>NUCLEOTIDE SEQUENCE [LARGE SCALE GENOMIC DNA]</scope>
    <source>
        <strain evidence="2 3">RO10H11247</strain>
    </source>
</reference>
<sequence length="510" mass="58438">MNAAPSHGLSIHSPFPERIPIRYYATQDLFHWIARLFSRPTIEDTLDLTAKASQKPYDPSHVADIQESRVWKEFIGPNGKQFTSQSSNLVFGMFTDGINPYGNRQSGKHVSVTFIILVCLSLPVELRRLPENVFLVGIAPGPKEPTVELFNWILIPIVEQLRTLWRTGLHLSQTYRHPHGRLIFAALLPFFADLPALRRALGFASANANRMCSYCSLPRHDISNLDPTTWPKRTLDDHKLAANKYHYAKTGKAREKLLSADGARYSALLKLEYWNIIEYHVVDSMHNLLLGLLQWHCRKFWCMSDKHVSQNTQDSHADDLPFTSETDPNDLPFDPTAADDGWDGHWTASSEVILDLHALSFINKMLPRVRIPTWIKRAVPVLGKASFGRLKADEWRNLFTVQLPLILPLYWSNSLPITRSLLHNFSHLVSLVNIALKRSTSTKQIHRYRHHIKSYLTSCLVIFEDVQLAPNHHMAMHLADCMERFGPTRSYWSFHMERAMGQILKACDNN</sequence>
<dbReference type="Pfam" id="PF02992">
    <property type="entry name" value="Transposase_21"/>
    <property type="match status" value="1"/>
</dbReference>
<dbReference type="Proteomes" id="UP000037035">
    <property type="component" value="Unassembled WGS sequence"/>
</dbReference>